<comment type="catalytic activity">
    <reaction evidence="5">
        <text>a quinone + NADH + 5 H(+)(in) = a quinol + NAD(+) + 4 H(+)(out)</text>
        <dbReference type="Rhea" id="RHEA:57888"/>
        <dbReference type="ChEBI" id="CHEBI:15378"/>
        <dbReference type="ChEBI" id="CHEBI:24646"/>
        <dbReference type="ChEBI" id="CHEBI:57540"/>
        <dbReference type="ChEBI" id="CHEBI:57945"/>
        <dbReference type="ChEBI" id="CHEBI:132124"/>
    </reaction>
</comment>
<keyword evidence="2 5" id="KW-0812">Transmembrane</keyword>
<keyword evidence="3 5" id="KW-1133">Transmembrane helix</keyword>
<feature type="transmembrane region" description="Helical" evidence="5">
    <location>
        <begin position="20"/>
        <end position="40"/>
    </location>
</feature>
<dbReference type="GO" id="GO:0005886">
    <property type="term" value="C:plasma membrane"/>
    <property type="evidence" value="ECO:0007669"/>
    <property type="project" value="UniProtKB-SubCell"/>
</dbReference>
<dbReference type="PANTHER" id="PTHR22773">
    <property type="entry name" value="NADH DEHYDROGENASE"/>
    <property type="match status" value="1"/>
</dbReference>
<feature type="transmembrane region" description="Helical" evidence="5">
    <location>
        <begin position="217"/>
        <end position="242"/>
    </location>
</feature>
<feature type="domain" description="NADH:quinone oxidoreductase/Mrp antiporter transmembrane" evidence="7">
    <location>
        <begin position="138"/>
        <end position="426"/>
    </location>
</feature>
<feature type="transmembrane region" description="Helical" evidence="5">
    <location>
        <begin position="47"/>
        <end position="67"/>
    </location>
</feature>
<feature type="transmembrane region" description="Helical" evidence="5">
    <location>
        <begin position="285"/>
        <end position="306"/>
    </location>
</feature>
<evidence type="ECO:0000256" key="5">
    <source>
        <dbReference type="HAMAP-Rule" id="MF_00445"/>
    </source>
</evidence>
<evidence type="ECO:0000256" key="2">
    <source>
        <dbReference type="ARBA" id="ARBA00022692"/>
    </source>
</evidence>
<feature type="transmembrane region" description="Helical" evidence="5">
    <location>
        <begin position="382"/>
        <end position="409"/>
    </location>
</feature>
<name>A0A4U1C3Q3_9SPHI</name>
<feature type="transmembrane region" description="Helical" evidence="5">
    <location>
        <begin position="254"/>
        <end position="273"/>
    </location>
</feature>
<dbReference type="RefSeq" id="WP_136825769.1">
    <property type="nucleotide sequence ID" value="NZ_SWBP01000002.1"/>
</dbReference>
<dbReference type="HAMAP" id="MF_00445">
    <property type="entry name" value="NDH1_NuoN_1"/>
    <property type="match status" value="1"/>
</dbReference>
<sequence length="488" mass="53456">MQNLPNITQTTNDILNSLPYLAAEWTIIAGFLLVILLDLFVKNSKQIAFAFAMLSLIISAGFLYKQLQEINTNLLLFNGMFSLTKAATQFKLLVVFASLLSLLFFYQDHRLKHHTKGINDFISIFLASVLGMFLLISSANLLMLYLSIEMISLASYLMVSYNAYKNKQAEAGMKYVLFGAVASAMMLYGISLIYGFTGTINLYGDELANGLIQIGNAGSTLAVILLMTGIGFKLSFVPLHFWTPDAYQVAPTSVTSFLSTAPKIAVFGLLFYILPQFQILGGNVFAQIILGVAAISMILGNTIAIFQQDPKRMMAYSAIGHTGFILMLFLLPQDAILKALLFYLVAYTLMNAGTFMSFTYLENKFGALTLLNYKGLGKKAPFIGVLIVLLMISLTGLPPTAGFIAKFLVFSALINLASADVYVAGLLAIAALTTVVSLFYYLKIPLNFFLKPNENEVKEQEGGNFLLIYVAIIATLILMIGIFPSIVA</sequence>
<dbReference type="Proteomes" id="UP000308181">
    <property type="component" value="Unassembled WGS sequence"/>
</dbReference>
<keyword evidence="9" id="KW-1185">Reference proteome</keyword>
<keyword evidence="5" id="KW-0874">Quinone</keyword>
<dbReference type="InterPro" id="IPR001750">
    <property type="entry name" value="ND/Mrp_TM"/>
</dbReference>
<accession>A0A4U1C3Q3</accession>
<keyword evidence="4 5" id="KW-0472">Membrane</keyword>
<evidence type="ECO:0000256" key="6">
    <source>
        <dbReference type="RuleBase" id="RU000320"/>
    </source>
</evidence>
<keyword evidence="5" id="KW-1278">Translocase</keyword>
<comment type="caution">
    <text evidence="8">The sequence shown here is derived from an EMBL/GenBank/DDBJ whole genome shotgun (WGS) entry which is preliminary data.</text>
</comment>
<evidence type="ECO:0000256" key="1">
    <source>
        <dbReference type="ARBA" id="ARBA00004127"/>
    </source>
</evidence>
<feature type="transmembrane region" description="Helical" evidence="5">
    <location>
        <begin position="87"/>
        <end position="106"/>
    </location>
</feature>
<dbReference type="Pfam" id="PF00361">
    <property type="entry name" value="Proton_antipo_M"/>
    <property type="match status" value="1"/>
</dbReference>
<comment type="function">
    <text evidence="5">NDH-1 shuttles electrons from NADH, via FMN and iron-sulfur (Fe-S) centers, to quinones in the respiratory chain. The immediate electron acceptor for the enzyme in this species is believed to be a menaquinone. Couples the redox reaction to proton translocation (for every two electrons transferred, four hydrogen ions are translocated across the cytoplasmic membrane), and thus conserves the redox energy in a proton gradient.</text>
</comment>
<evidence type="ECO:0000256" key="4">
    <source>
        <dbReference type="ARBA" id="ARBA00023136"/>
    </source>
</evidence>
<proteinExistence type="inferred from homology"/>
<gene>
    <name evidence="5" type="primary">nuoN</name>
    <name evidence="8" type="ORF">FA046_07525</name>
</gene>
<dbReference type="OrthoDB" id="9811718at2"/>
<dbReference type="AlphaFoldDB" id="A0A4U1C3Q3"/>
<feature type="transmembrane region" description="Helical" evidence="5">
    <location>
        <begin position="339"/>
        <end position="361"/>
    </location>
</feature>
<evidence type="ECO:0000313" key="8">
    <source>
        <dbReference type="EMBL" id="TKB98956.1"/>
    </source>
</evidence>
<feature type="transmembrane region" description="Helical" evidence="5">
    <location>
        <begin position="421"/>
        <end position="442"/>
    </location>
</feature>
<dbReference type="InterPro" id="IPR010096">
    <property type="entry name" value="NADH-Q_OxRdtase_suN/2"/>
</dbReference>
<feature type="transmembrane region" description="Helical" evidence="5">
    <location>
        <begin position="313"/>
        <end position="333"/>
    </location>
</feature>
<comment type="subcellular location">
    <subcellularLocation>
        <location evidence="5">Cell membrane</location>
        <topology evidence="5">Multi-pass membrane protein</topology>
    </subcellularLocation>
    <subcellularLocation>
        <location evidence="1">Endomembrane system</location>
        <topology evidence="1">Multi-pass membrane protein</topology>
    </subcellularLocation>
    <subcellularLocation>
        <location evidence="6">Membrane</location>
        <topology evidence="6">Multi-pass membrane protein</topology>
    </subcellularLocation>
</comment>
<dbReference type="GO" id="GO:0008137">
    <property type="term" value="F:NADH dehydrogenase (ubiquinone) activity"/>
    <property type="evidence" value="ECO:0007669"/>
    <property type="project" value="InterPro"/>
</dbReference>
<feature type="transmembrane region" description="Helical" evidence="5">
    <location>
        <begin position="142"/>
        <end position="163"/>
    </location>
</feature>
<comment type="subunit">
    <text evidence="5">NDH-1 is composed of 14 different subunits. Subunits NuoA, H, J, K, L, M, N constitute the membrane sector of the complex.</text>
</comment>
<reference evidence="8 9" key="1">
    <citation type="submission" date="2019-04" db="EMBL/GenBank/DDBJ databases">
        <title>Pedobacter sp. AR-3-17 sp. nov., isolated from Arctic soil.</title>
        <authorList>
            <person name="Dahal R.H."/>
            <person name="Kim D.-U."/>
        </authorList>
    </citation>
    <scope>NUCLEOTIDE SEQUENCE [LARGE SCALE GENOMIC DNA]</scope>
    <source>
        <strain evidence="8 9">AR-3-17</strain>
    </source>
</reference>
<dbReference type="GO" id="GO:0042773">
    <property type="term" value="P:ATP synthesis coupled electron transport"/>
    <property type="evidence" value="ECO:0007669"/>
    <property type="project" value="InterPro"/>
</dbReference>
<comment type="similarity">
    <text evidence="5">Belongs to the complex I subunit 2 family.</text>
</comment>
<protein>
    <recommendedName>
        <fullName evidence="5">NADH-quinone oxidoreductase subunit N</fullName>
        <ecNumber evidence="5">7.1.1.-</ecNumber>
    </recommendedName>
    <alternativeName>
        <fullName evidence="5">NADH dehydrogenase I subunit N</fullName>
    </alternativeName>
    <alternativeName>
        <fullName evidence="5">NDH-1 subunit N</fullName>
    </alternativeName>
</protein>
<evidence type="ECO:0000259" key="7">
    <source>
        <dbReference type="Pfam" id="PF00361"/>
    </source>
</evidence>
<organism evidence="8 9">
    <name type="scientific">Pedobacter cryophilus</name>
    <dbReference type="NCBI Taxonomy" id="2571271"/>
    <lineage>
        <taxon>Bacteria</taxon>
        <taxon>Pseudomonadati</taxon>
        <taxon>Bacteroidota</taxon>
        <taxon>Sphingobacteriia</taxon>
        <taxon>Sphingobacteriales</taxon>
        <taxon>Sphingobacteriaceae</taxon>
        <taxon>Pedobacter</taxon>
    </lineage>
</organism>
<keyword evidence="5" id="KW-1003">Cell membrane</keyword>
<dbReference type="EC" id="7.1.1.-" evidence="5"/>
<dbReference type="GO" id="GO:0012505">
    <property type="term" value="C:endomembrane system"/>
    <property type="evidence" value="ECO:0007669"/>
    <property type="project" value="UniProtKB-SubCell"/>
</dbReference>
<keyword evidence="5" id="KW-0813">Transport</keyword>
<keyword evidence="5" id="KW-0520">NAD</keyword>
<evidence type="ECO:0000256" key="3">
    <source>
        <dbReference type="ARBA" id="ARBA00022989"/>
    </source>
</evidence>
<dbReference type="GO" id="GO:0050136">
    <property type="term" value="F:NADH dehydrogenase (quinone) (non-electrogenic) activity"/>
    <property type="evidence" value="ECO:0007669"/>
    <property type="project" value="UniProtKB-UniRule"/>
</dbReference>
<evidence type="ECO:0000313" key="9">
    <source>
        <dbReference type="Proteomes" id="UP000308181"/>
    </source>
</evidence>
<feature type="transmembrane region" description="Helical" evidence="5">
    <location>
        <begin position="175"/>
        <end position="197"/>
    </location>
</feature>
<dbReference type="NCBIfam" id="TIGR01770">
    <property type="entry name" value="NDH_I_N"/>
    <property type="match status" value="1"/>
</dbReference>
<feature type="transmembrane region" description="Helical" evidence="5">
    <location>
        <begin position="463"/>
        <end position="487"/>
    </location>
</feature>
<dbReference type="GO" id="GO:0048038">
    <property type="term" value="F:quinone binding"/>
    <property type="evidence" value="ECO:0007669"/>
    <property type="project" value="UniProtKB-KW"/>
</dbReference>
<dbReference type="EMBL" id="SWBP01000002">
    <property type="protein sequence ID" value="TKB98956.1"/>
    <property type="molecule type" value="Genomic_DNA"/>
</dbReference>
<feature type="transmembrane region" description="Helical" evidence="5">
    <location>
        <begin position="118"/>
        <end position="136"/>
    </location>
</feature>